<dbReference type="CDD" id="cd01347">
    <property type="entry name" value="ligand_gated_channel"/>
    <property type="match status" value="1"/>
</dbReference>
<dbReference type="Gene3D" id="2.170.130.10">
    <property type="entry name" value="TonB-dependent receptor, plug domain"/>
    <property type="match status" value="1"/>
</dbReference>
<name>A0ABV2LWH4_9FLAO</name>
<comment type="subcellular location">
    <subcellularLocation>
        <location evidence="1 10">Cell outer membrane</location>
        <topology evidence="1 10">Multi-pass membrane protein</topology>
    </subcellularLocation>
</comment>
<feature type="domain" description="TonB-dependent receptor-like beta-barrel" evidence="12">
    <location>
        <begin position="308"/>
        <end position="767"/>
    </location>
</feature>
<evidence type="ECO:0000256" key="4">
    <source>
        <dbReference type="ARBA" id="ARBA00022692"/>
    </source>
</evidence>
<proteinExistence type="inferred from homology"/>
<evidence type="ECO:0000256" key="1">
    <source>
        <dbReference type="ARBA" id="ARBA00004571"/>
    </source>
</evidence>
<evidence type="ECO:0000256" key="7">
    <source>
        <dbReference type="ARBA" id="ARBA00023136"/>
    </source>
</evidence>
<keyword evidence="7 10" id="KW-0472">Membrane</keyword>
<dbReference type="InterPro" id="IPR037066">
    <property type="entry name" value="Plug_dom_sf"/>
</dbReference>
<keyword evidence="9 10" id="KW-0998">Cell outer membrane</keyword>
<protein>
    <submittedName>
        <fullName evidence="14">Hemoglobin/transferrin/lactoferrin receptor protein</fullName>
    </submittedName>
</protein>
<evidence type="ECO:0000256" key="11">
    <source>
        <dbReference type="RuleBase" id="RU003357"/>
    </source>
</evidence>
<keyword evidence="4 10" id="KW-0812">Transmembrane</keyword>
<dbReference type="InterPro" id="IPR012910">
    <property type="entry name" value="Plug_dom"/>
</dbReference>
<evidence type="ECO:0000313" key="14">
    <source>
        <dbReference type="EMBL" id="MET3732906.1"/>
    </source>
</evidence>
<accession>A0ABV2LWH4</accession>
<dbReference type="EMBL" id="JBEPMO010000023">
    <property type="protein sequence ID" value="MET3732906.1"/>
    <property type="molecule type" value="Genomic_DNA"/>
</dbReference>
<dbReference type="PANTHER" id="PTHR30069">
    <property type="entry name" value="TONB-DEPENDENT OUTER MEMBRANE RECEPTOR"/>
    <property type="match status" value="1"/>
</dbReference>
<organism evidence="14 15">
    <name type="scientific">Moheibacter stercoris</name>
    <dbReference type="NCBI Taxonomy" id="1628251"/>
    <lineage>
        <taxon>Bacteria</taxon>
        <taxon>Pseudomonadati</taxon>
        <taxon>Bacteroidota</taxon>
        <taxon>Flavobacteriia</taxon>
        <taxon>Flavobacteriales</taxon>
        <taxon>Weeksellaceae</taxon>
        <taxon>Moheibacter</taxon>
    </lineage>
</organism>
<dbReference type="InterPro" id="IPR000531">
    <property type="entry name" value="Beta-barrel_TonB"/>
</dbReference>
<evidence type="ECO:0000259" key="12">
    <source>
        <dbReference type="Pfam" id="PF00593"/>
    </source>
</evidence>
<dbReference type="RefSeq" id="WP_354510572.1">
    <property type="nucleotide sequence ID" value="NZ_JBEPMO010000023.1"/>
</dbReference>
<dbReference type="PANTHER" id="PTHR30069:SF29">
    <property type="entry name" value="HEMOGLOBIN AND HEMOGLOBIN-HAPTOGLOBIN-BINDING PROTEIN 1-RELATED"/>
    <property type="match status" value="1"/>
</dbReference>
<feature type="domain" description="TonB-dependent receptor plug" evidence="13">
    <location>
        <begin position="105"/>
        <end position="212"/>
    </location>
</feature>
<gene>
    <name evidence="14" type="ORF">ABID46_002497</name>
</gene>
<evidence type="ECO:0000256" key="9">
    <source>
        <dbReference type="ARBA" id="ARBA00023237"/>
    </source>
</evidence>
<keyword evidence="3 10" id="KW-1134">Transmembrane beta strand</keyword>
<dbReference type="Gene3D" id="2.40.170.20">
    <property type="entry name" value="TonB-dependent receptor, beta-barrel domain"/>
    <property type="match status" value="1"/>
</dbReference>
<dbReference type="Pfam" id="PF00593">
    <property type="entry name" value="TonB_dep_Rec_b-barrel"/>
    <property type="match status" value="1"/>
</dbReference>
<keyword evidence="6 11" id="KW-0798">TonB box</keyword>
<sequence>MKFTLVSLSFLVGIFAFGQVKILDEMTHEPIIGAEVKLNNQTVITDENGLIHLSVEPNDKLIISKDGSMIEIKAKEIKNKVFYWNPSSILLEDIILSPNKWENSKTETGYKVVTITPKEIQLENPQTTADLLGSSTNVYIQKSQLGGGSPMIRGFATNRVLIAVDGVRMNTAIFRSGNLQNVISIDPNAIERVEVLMGPGSLMYGSDAIGGVMNFSTLTSKFSKSDKLLFDGAFMARYSSANYEHTSHLHVNLAGRKFSSMTSATYTRFSDLKMGKHGPEEYLKNHIIIRENGEDVQVDNPDPRKQVATGYDQYNLMQKFRYQPNEQWDLNYGFHYSTSSDVPRYDRFLIYRNGNLRFAEWYYGPQTWMMNNLSIENKSENPLYNQIKLTLAHQLFEESRHSRNLGSSKRTDQFEKVNVISANLDVLKKWNSKNTLYYGVEALFNKVGSTAEIININDQSTTPDASRYPDGSTWNSYGAYISNEYSPSDKFTIQAGVRYNYVSSKSEFSKEFFDFPFEEATIETGKFTGNIGVNYHPTTSTSVRAMFSTGFRAPNIDDIGKVFESTPGTVVIPNPDLKEEYAYSGEIGFAQKIGSFAKIDVTAYYVQLQDALVRRNYQLNGQDSIMYQGELSQVQTIMNAANAHSYGLEARLDIYFNRQLSMFSMVNFQNGEEELDNGEKAALRHSAPFMFRGGFNYKSRNFRVEIYAVYNDEVSNEDLSPSEAEKDYMYAIDQNGNPYSPSWYTINAKAMYDFNQNMTVSLGWENITNQRYRPYSSGIVAAGSNLILSVRYNF</sequence>
<evidence type="ECO:0000256" key="2">
    <source>
        <dbReference type="ARBA" id="ARBA00022448"/>
    </source>
</evidence>
<evidence type="ECO:0000256" key="10">
    <source>
        <dbReference type="PROSITE-ProRule" id="PRU01360"/>
    </source>
</evidence>
<comment type="caution">
    <text evidence="14">The sequence shown here is derived from an EMBL/GenBank/DDBJ whole genome shotgun (WGS) entry which is preliminary data.</text>
</comment>
<dbReference type="InterPro" id="IPR036942">
    <property type="entry name" value="Beta-barrel_TonB_sf"/>
</dbReference>
<keyword evidence="5" id="KW-0732">Signal</keyword>
<keyword evidence="2 10" id="KW-0813">Transport</keyword>
<dbReference type="Proteomes" id="UP001549146">
    <property type="component" value="Unassembled WGS sequence"/>
</dbReference>
<evidence type="ECO:0000313" key="15">
    <source>
        <dbReference type="Proteomes" id="UP001549146"/>
    </source>
</evidence>
<evidence type="ECO:0000256" key="5">
    <source>
        <dbReference type="ARBA" id="ARBA00022729"/>
    </source>
</evidence>
<dbReference type="InterPro" id="IPR039426">
    <property type="entry name" value="TonB-dep_rcpt-like"/>
</dbReference>
<dbReference type="Pfam" id="PF07715">
    <property type="entry name" value="Plug"/>
    <property type="match status" value="1"/>
</dbReference>
<comment type="similarity">
    <text evidence="10 11">Belongs to the TonB-dependent receptor family.</text>
</comment>
<evidence type="ECO:0000256" key="6">
    <source>
        <dbReference type="ARBA" id="ARBA00023077"/>
    </source>
</evidence>
<keyword evidence="15" id="KW-1185">Reference proteome</keyword>
<keyword evidence="8 14" id="KW-0675">Receptor</keyword>
<dbReference type="PROSITE" id="PS52016">
    <property type="entry name" value="TONB_DEPENDENT_REC_3"/>
    <property type="match status" value="1"/>
</dbReference>
<evidence type="ECO:0000256" key="8">
    <source>
        <dbReference type="ARBA" id="ARBA00023170"/>
    </source>
</evidence>
<evidence type="ECO:0000259" key="13">
    <source>
        <dbReference type="Pfam" id="PF07715"/>
    </source>
</evidence>
<reference evidence="14 15" key="1">
    <citation type="submission" date="2024-06" db="EMBL/GenBank/DDBJ databases">
        <title>Genomic Encyclopedia of Type Strains, Phase IV (KMG-IV): sequencing the most valuable type-strain genomes for metagenomic binning, comparative biology and taxonomic classification.</title>
        <authorList>
            <person name="Goeker M."/>
        </authorList>
    </citation>
    <scope>NUCLEOTIDE SEQUENCE [LARGE SCALE GENOMIC DNA]</scope>
    <source>
        <strain evidence="14 15">DSM 29388</strain>
    </source>
</reference>
<evidence type="ECO:0000256" key="3">
    <source>
        <dbReference type="ARBA" id="ARBA00022452"/>
    </source>
</evidence>
<dbReference type="SUPFAM" id="SSF56935">
    <property type="entry name" value="Porins"/>
    <property type="match status" value="1"/>
</dbReference>